<gene>
    <name evidence="2" type="ORF">HGO23_07375</name>
    <name evidence="1" type="ORF">Xbud_02594</name>
</gene>
<dbReference type="InterPro" id="IPR035571">
    <property type="entry name" value="UPF0234-like_C"/>
</dbReference>
<reference evidence="2 4" key="2">
    <citation type="submission" date="2021-03" db="EMBL/GenBank/DDBJ databases">
        <title>Complete Genome Sequence Data of Xenorhabdus budapestensis strain C72, a Candidate Biological Control Agent, from China.</title>
        <authorList>
            <person name="LI B."/>
            <person name="WANG S."/>
            <person name="QIU D."/>
        </authorList>
    </citation>
    <scope>NUCLEOTIDE SEQUENCE [LARGE SCALE GENOMIC DNA]</scope>
    <source>
        <strain evidence="2 4">C-7-2</strain>
    </source>
</reference>
<dbReference type="Pfam" id="PF04175">
    <property type="entry name" value="DUF406"/>
    <property type="match status" value="1"/>
</dbReference>
<evidence type="ECO:0000313" key="1">
    <source>
        <dbReference type="EMBL" id="PHM26566.1"/>
    </source>
</evidence>
<name>A0A2D0IX91_XENBU</name>
<proteinExistence type="predicted"/>
<evidence type="ECO:0000313" key="4">
    <source>
        <dbReference type="Proteomes" id="UP000665047"/>
    </source>
</evidence>
<dbReference type="Gene3D" id="3.30.70.860">
    <property type="match status" value="1"/>
</dbReference>
<dbReference type="AlphaFoldDB" id="A0A2D0IX91"/>
<dbReference type="Proteomes" id="UP000225833">
    <property type="component" value="Unassembled WGS sequence"/>
</dbReference>
<accession>A0A2D0IX91</accession>
<reference evidence="1 3" key="1">
    <citation type="journal article" date="2017" name="Nat. Microbiol.">
        <title>Natural product diversity associated with the nematode symbionts Photorhabdus and Xenorhabdus.</title>
        <authorList>
            <person name="Tobias N.J."/>
            <person name="Wolff H."/>
            <person name="Djahanschiri B."/>
            <person name="Grundmann F."/>
            <person name="Kronenwerth M."/>
            <person name="Shi Y.M."/>
            <person name="Simonyi S."/>
            <person name="Grun P."/>
            <person name="Shapiro-Ilan D."/>
            <person name="Pidot S.J."/>
            <person name="Stinear T.P."/>
            <person name="Ebersberger I."/>
            <person name="Bode H.B."/>
        </authorList>
    </citation>
    <scope>NUCLEOTIDE SEQUENCE [LARGE SCALE GENOMIC DNA]</scope>
    <source>
        <strain evidence="1 3">DSM 16342</strain>
    </source>
</reference>
<sequence>MTDAIKRCYAEETAACCWQLTVDLTFSCQAEVMIFQLGLR</sequence>
<protein>
    <submittedName>
        <fullName evidence="2">DUF406 family protein</fullName>
    </submittedName>
</protein>
<keyword evidence="4" id="KW-1185">Reference proteome</keyword>
<dbReference type="EMBL" id="CP072455">
    <property type="protein sequence ID" value="QTL41126.1"/>
    <property type="molecule type" value="Genomic_DNA"/>
</dbReference>
<organism evidence="1 3">
    <name type="scientific">Xenorhabdus budapestensis</name>
    <dbReference type="NCBI Taxonomy" id="290110"/>
    <lineage>
        <taxon>Bacteria</taxon>
        <taxon>Pseudomonadati</taxon>
        <taxon>Pseudomonadota</taxon>
        <taxon>Gammaproteobacteria</taxon>
        <taxon>Enterobacterales</taxon>
        <taxon>Morganellaceae</taxon>
        <taxon>Xenorhabdus</taxon>
    </lineage>
</organism>
<dbReference type="OrthoDB" id="6198608at2"/>
<dbReference type="Proteomes" id="UP000665047">
    <property type="component" value="Chromosome"/>
</dbReference>
<evidence type="ECO:0000313" key="3">
    <source>
        <dbReference type="Proteomes" id="UP000225833"/>
    </source>
</evidence>
<dbReference type="EMBL" id="NIBS01000014">
    <property type="protein sequence ID" value="PHM26566.1"/>
    <property type="molecule type" value="Genomic_DNA"/>
</dbReference>
<dbReference type="InterPro" id="IPR005272">
    <property type="entry name" value="DUF406"/>
</dbReference>
<dbReference type="RefSeq" id="WP_145956633.1">
    <property type="nucleotide sequence ID" value="NZ_CAWNNJ010000046.1"/>
</dbReference>
<evidence type="ECO:0000313" key="2">
    <source>
        <dbReference type="EMBL" id="QTL41126.1"/>
    </source>
</evidence>